<keyword evidence="2" id="KW-1185">Reference proteome</keyword>
<proteinExistence type="predicted"/>
<sequence length="132" mass="14627">MVIEDVVHHPASSKPTYLMQTAGCRLPHCSGELHYEWQGAEQRGGRVHGRSVRGLRAGQQTPTFTMSPQESLHHIPNLRTLRTTSALSLPNDDDAAAYAKLENATTNQITGGSSLFMMKILWSSNLLWAWAK</sequence>
<dbReference type="Proteomes" id="UP000479710">
    <property type="component" value="Unassembled WGS sequence"/>
</dbReference>
<name>A0A6G1CHQ3_9ORYZ</name>
<gene>
    <name evidence="1" type="ORF">E2562_022568</name>
</gene>
<evidence type="ECO:0000313" key="2">
    <source>
        <dbReference type="Proteomes" id="UP000479710"/>
    </source>
</evidence>
<dbReference type="AlphaFoldDB" id="A0A6G1CHQ3"/>
<protein>
    <submittedName>
        <fullName evidence="1">Uncharacterized protein</fullName>
    </submittedName>
</protein>
<feature type="non-terminal residue" evidence="1">
    <location>
        <position position="132"/>
    </location>
</feature>
<dbReference type="EMBL" id="SPHZ02000009">
    <property type="protein sequence ID" value="KAF0899722.1"/>
    <property type="molecule type" value="Genomic_DNA"/>
</dbReference>
<evidence type="ECO:0000313" key="1">
    <source>
        <dbReference type="EMBL" id="KAF0899722.1"/>
    </source>
</evidence>
<organism evidence="1 2">
    <name type="scientific">Oryza meyeriana var. granulata</name>
    <dbReference type="NCBI Taxonomy" id="110450"/>
    <lineage>
        <taxon>Eukaryota</taxon>
        <taxon>Viridiplantae</taxon>
        <taxon>Streptophyta</taxon>
        <taxon>Embryophyta</taxon>
        <taxon>Tracheophyta</taxon>
        <taxon>Spermatophyta</taxon>
        <taxon>Magnoliopsida</taxon>
        <taxon>Liliopsida</taxon>
        <taxon>Poales</taxon>
        <taxon>Poaceae</taxon>
        <taxon>BOP clade</taxon>
        <taxon>Oryzoideae</taxon>
        <taxon>Oryzeae</taxon>
        <taxon>Oryzinae</taxon>
        <taxon>Oryza</taxon>
        <taxon>Oryza meyeriana</taxon>
    </lineage>
</organism>
<comment type="caution">
    <text evidence="1">The sequence shown here is derived from an EMBL/GenBank/DDBJ whole genome shotgun (WGS) entry which is preliminary data.</text>
</comment>
<accession>A0A6G1CHQ3</accession>
<reference evidence="1 2" key="1">
    <citation type="submission" date="2019-11" db="EMBL/GenBank/DDBJ databases">
        <title>Whole genome sequence of Oryza granulata.</title>
        <authorList>
            <person name="Li W."/>
        </authorList>
    </citation>
    <scope>NUCLEOTIDE SEQUENCE [LARGE SCALE GENOMIC DNA]</scope>
    <source>
        <strain evidence="2">cv. Menghai</strain>
        <tissue evidence="1">Leaf</tissue>
    </source>
</reference>